<gene>
    <name evidence="2" type="ORF">KSF_004000</name>
</gene>
<evidence type="ECO:0000313" key="2">
    <source>
        <dbReference type="EMBL" id="GHO90352.1"/>
    </source>
</evidence>
<feature type="region of interest" description="Disordered" evidence="1">
    <location>
        <begin position="147"/>
        <end position="185"/>
    </location>
</feature>
<feature type="region of interest" description="Disordered" evidence="1">
    <location>
        <begin position="450"/>
        <end position="486"/>
    </location>
</feature>
<dbReference type="AlphaFoldDB" id="A0A8J3MXZ3"/>
<dbReference type="RefSeq" id="WP_220201318.1">
    <property type="nucleotide sequence ID" value="NZ_BNJK01000001.1"/>
</dbReference>
<organism evidence="2 3">
    <name type="scientific">Reticulibacter mediterranei</name>
    <dbReference type="NCBI Taxonomy" id="2778369"/>
    <lineage>
        <taxon>Bacteria</taxon>
        <taxon>Bacillati</taxon>
        <taxon>Chloroflexota</taxon>
        <taxon>Ktedonobacteria</taxon>
        <taxon>Ktedonobacterales</taxon>
        <taxon>Reticulibacteraceae</taxon>
        <taxon>Reticulibacter</taxon>
    </lineage>
</organism>
<feature type="compositionally biased region" description="Polar residues" evidence="1">
    <location>
        <begin position="8"/>
        <end position="18"/>
    </location>
</feature>
<name>A0A8J3MXZ3_9CHLR</name>
<comment type="caution">
    <text evidence="2">The sequence shown here is derived from an EMBL/GenBank/DDBJ whole genome shotgun (WGS) entry which is preliminary data.</text>
</comment>
<feature type="region of interest" description="Disordered" evidence="1">
    <location>
        <begin position="395"/>
        <end position="428"/>
    </location>
</feature>
<feature type="region of interest" description="Disordered" evidence="1">
    <location>
        <begin position="1"/>
        <end position="34"/>
    </location>
</feature>
<evidence type="ECO:0000256" key="1">
    <source>
        <dbReference type="SAM" id="MobiDB-lite"/>
    </source>
</evidence>
<sequence>MPDFAQERQPQNSASTRVAQPDRATPEADASQHPLSRLQHTIGNQAVQRMIQTHKEDIVTIHWPEDEGEFFRRLVAALARSQGFRGVDSPFTAFYYSAIDFHRSYAPHIKAGQLIKVHVSAIYDPDDSNKPGFSHISVMLAETGTTQHAASAIQPETDTPGASQAASQQMTHSPQDTGVPTSANPTIDSTARMLADWVMSMYQHNVGSVRMTITYDGKIVLPTSEQAGNVQRQHEGGKVALSEARAFAAITRYINWLTMSGLPGEAEIELLLDNKPTLLRYQRRELSAKPAIRPAPIPRVVSRDSQDVKAIENEIRSKEKSLYNVGQSLLKQSDPFTLRNLPSLAAGIIIPAAVGYAIVNFDELGQLIQIQRFNDFGELLDVEVVAEQETLLDSEGAQAAPKLSPGPEPVELPAATSSTKAPVPGNTPESVWVQLKNGSIREYHPSEVQGDLAQGAEVSTAEGRGRVVSRGEPPHSRQVVHPRSLKPLLTPEELNEPVTLRKGLSGEMRRLTSEERDGAIKIRTILDRVRHGEPGAMQELAGLRPHELTGDLKGWYEVDLLPENPGALNQMRLLLRQGKDGDFEVRLLQMH</sequence>
<proteinExistence type="predicted"/>
<reference evidence="2" key="1">
    <citation type="submission" date="2020-10" db="EMBL/GenBank/DDBJ databases">
        <title>Taxonomic study of unclassified bacteria belonging to the class Ktedonobacteria.</title>
        <authorList>
            <person name="Yabe S."/>
            <person name="Wang C.M."/>
            <person name="Zheng Y."/>
            <person name="Sakai Y."/>
            <person name="Cavaletti L."/>
            <person name="Monciardini P."/>
            <person name="Donadio S."/>
        </authorList>
    </citation>
    <scope>NUCLEOTIDE SEQUENCE</scope>
    <source>
        <strain evidence="2">ID150040</strain>
    </source>
</reference>
<evidence type="ECO:0000313" key="3">
    <source>
        <dbReference type="Proteomes" id="UP000597444"/>
    </source>
</evidence>
<accession>A0A8J3MXZ3</accession>
<keyword evidence="3" id="KW-1185">Reference proteome</keyword>
<dbReference type="EMBL" id="BNJK01000001">
    <property type="protein sequence ID" value="GHO90352.1"/>
    <property type="molecule type" value="Genomic_DNA"/>
</dbReference>
<dbReference type="Proteomes" id="UP000597444">
    <property type="component" value="Unassembled WGS sequence"/>
</dbReference>
<protein>
    <submittedName>
        <fullName evidence="2">Uncharacterized protein</fullName>
    </submittedName>
</protein>